<evidence type="ECO:0000313" key="2">
    <source>
        <dbReference type="EMBL" id="CAI9731747.1"/>
    </source>
</evidence>
<dbReference type="AlphaFoldDB" id="A0AA36BE88"/>
<evidence type="ECO:0000313" key="3">
    <source>
        <dbReference type="Proteomes" id="UP001162480"/>
    </source>
</evidence>
<dbReference type="Proteomes" id="UP001162480">
    <property type="component" value="Chromosome 13"/>
</dbReference>
<proteinExistence type="predicted"/>
<organism evidence="2 3">
    <name type="scientific">Octopus vulgaris</name>
    <name type="common">Common octopus</name>
    <dbReference type="NCBI Taxonomy" id="6645"/>
    <lineage>
        <taxon>Eukaryota</taxon>
        <taxon>Metazoa</taxon>
        <taxon>Spiralia</taxon>
        <taxon>Lophotrochozoa</taxon>
        <taxon>Mollusca</taxon>
        <taxon>Cephalopoda</taxon>
        <taxon>Coleoidea</taxon>
        <taxon>Octopodiformes</taxon>
        <taxon>Octopoda</taxon>
        <taxon>Incirrata</taxon>
        <taxon>Octopodidae</taxon>
        <taxon>Octopus</taxon>
    </lineage>
</organism>
<sequence length="342" mass="39733">MMTSAAFYLALMFCLGTCAVVNIVPEISEDKTDEVIKDLEEIVEELKVDEMLIQNSKVNVSLENTNMGVKYVPTMNCYWDGRTGTCCFRFHLITSKICVRMEVSYPHVNYHVKSGIHTVGNGYLNNHYDEREVDIRFGYFKFELELKLRFISSEGIVMCFKADYKTHTYKFDNLVGRCAVVNIVLEEEEDIADEVVNVLEEIFEDLQVDEKLTQTSNTGFALENTNIDVKVAAPRMNCKWEGRNGKCCFKFHLILNIVCVKMHDYYPYLFYEVNAGSVKLNGHLDDRNNDRKLHMAVSHVKLEFEMKLESFSWKSVLLCFKADYHTDHYNFNNQIGCTRKQY</sequence>
<evidence type="ECO:0000256" key="1">
    <source>
        <dbReference type="SAM" id="SignalP"/>
    </source>
</evidence>
<name>A0AA36BE88_OCTVU</name>
<dbReference type="EMBL" id="OX597826">
    <property type="protein sequence ID" value="CAI9731747.1"/>
    <property type="molecule type" value="Genomic_DNA"/>
</dbReference>
<gene>
    <name evidence="2" type="ORF">OCTVUL_1B026376</name>
</gene>
<protein>
    <submittedName>
        <fullName evidence="2">Uncharacterized protein</fullName>
    </submittedName>
</protein>
<keyword evidence="3" id="KW-1185">Reference proteome</keyword>
<reference evidence="2" key="1">
    <citation type="submission" date="2023-08" db="EMBL/GenBank/DDBJ databases">
        <authorList>
            <person name="Alioto T."/>
            <person name="Alioto T."/>
            <person name="Gomez Garrido J."/>
        </authorList>
    </citation>
    <scope>NUCLEOTIDE SEQUENCE</scope>
</reference>
<accession>A0AA36BE88</accession>
<keyword evidence="1" id="KW-0732">Signal</keyword>
<feature type="signal peptide" evidence="1">
    <location>
        <begin position="1"/>
        <end position="19"/>
    </location>
</feature>
<feature type="chain" id="PRO_5041359703" evidence="1">
    <location>
        <begin position="20"/>
        <end position="342"/>
    </location>
</feature>